<gene>
    <name evidence="2" type="ORF">HOLleu_34409</name>
</gene>
<sequence>MAVPNIHNLTLIPLGLLVISRIYRAEGNGVCGDQKPKIIKETNFWSFTWGSSFANWSIWILLFAFGVIIITAIIARAVARYRKILPLSAPTSPYSLDGNESDRRLPSPIHRKTPTMSRHQFVDTSDRKYEIYVPQKGMAGNDFSLGRTANSTKERTVNMEEVDYLHILE</sequence>
<evidence type="ECO:0000313" key="2">
    <source>
        <dbReference type="EMBL" id="KAJ8024488.1"/>
    </source>
</evidence>
<dbReference type="EMBL" id="JAIZAY010000018">
    <property type="protein sequence ID" value="KAJ8024488.1"/>
    <property type="molecule type" value="Genomic_DNA"/>
</dbReference>
<keyword evidence="3" id="KW-1185">Reference proteome</keyword>
<organism evidence="2 3">
    <name type="scientific">Holothuria leucospilota</name>
    <name type="common">Black long sea cucumber</name>
    <name type="synonym">Mertensiothuria leucospilota</name>
    <dbReference type="NCBI Taxonomy" id="206669"/>
    <lineage>
        <taxon>Eukaryota</taxon>
        <taxon>Metazoa</taxon>
        <taxon>Echinodermata</taxon>
        <taxon>Eleutherozoa</taxon>
        <taxon>Echinozoa</taxon>
        <taxon>Holothuroidea</taxon>
        <taxon>Aspidochirotacea</taxon>
        <taxon>Aspidochirotida</taxon>
        <taxon>Holothuriidae</taxon>
        <taxon>Holothuria</taxon>
    </lineage>
</organism>
<evidence type="ECO:0000313" key="3">
    <source>
        <dbReference type="Proteomes" id="UP001152320"/>
    </source>
</evidence>
<proteinExistence type="predicted"/>
<accession>A0A9Q0YL03</accession>
<feature type="transmembrane region" description="Helical" evidence="1">
    <location>
        <begin position="56"/>
        <end position="79"/>
    </location>
</feature>
<protein>
    <submittedName>
        <fullName evidence="2">Uncharacterized protein</fullName>
    </submittedName>
</protein>
<evidence type="ECO:0000256" key="1">
    <source>
        <dbReference type="SAM" id="Phobius"/>
    </source>
</evidence>
<reference evidence="2" key="1">
    <citation type="submission" date="2021-10" db="EMBL/GenBank/DDBJ databases">
        <title>Tropical sea cucumber genome reveals ecological adaptation and Cuvierian tubules defense mechanism.</title>
        <authorList>
            <person name="Chen T."/>
        </authorList>
    </citation>
    <scope>NUCLEOTIDE SEQUENCE</scope>
    <source>
        <strain evidence="2">Nanhai2018</strain>
        <tissue evidence="2">Muscle</tissue>
    </source>
</reference>
<name>A0A9Q0YL03_HOLLE</name>
<dbReference type="AlphaFoldDB" id="A0A9Q0YL03"/>
<keyword evidence="1" id="KW-0812">Transmembrane</keyword>
<keyword evidence="1" id="KW-0472">Membrane</keyword>
<dbReference type="Proteomes" id="UP001152320">
    <property type="component" value="Chromosome 18"/>
</dbReference>
<comment type="caution">
    <text evidence="2">The sequence shown here is derived from an EMBL/GenBank/DDBJ whole genome shotgun (WGS) entry which is preliminary data.</text>
</comment>
<keyword evidence="1" id="KW-1133">Transmembrane helix</keyword>